<gene>
    <name evidence="6" type="ORF">SAMN05444171_5045</name>
</gene>
<keyword evidence="2 4" id="KW-0238">DNA-binding</keyword>
<dbReference type="GO" id="GO:0003677">
    <property type="term" value="F:DNA binding"/>
    <property type="evidence" value="ECO:0007669"/>
    <property type="project" value="UniProtKB-UniRule"/>
</dbReference>
<evidence type="ECO:0000256" key="1">
    <source>
        <dbReference type="ARBA" id="ARBA00023015"/>
    </source>
</evidence>
<dbReference type="PRINTS" id="PR00455">
    <property type="entry name" value="HTHTETR"/>
</dbReference>
<evidence type="ECO:0000256" key="3">
    <source>
        <dbReference type="ARBA" id="ARBA00023163"/>
    </source>
</evidence>
<evidence type="ECO:0000259" key="5">
    <source>
        <dbReference type="PROSITE" id="PS50977"/>
    </source>
</evidence>
<dbReference type="Proteomes" id="UP000183208">
    <property type="component" value="Unassembled WGS sequence"/>
</dbReference>
<dbReference type="InterPro" id="IPR001647">
    <property type="entry name" value="HTH_TetR"/>
</dbReference>
<accession>A0A1M7CUU0</accession>
<organism evidence="6 7">
    <name type="scientific">Bradyrhizobium lablabi</name>
    <dbReference type="NCBI Taxonomy" id="722472"/>
    <lineage>
        <taxon>Bacteria</taxon>
        <taxon>Pseudomonadati</taxon>
        <taxon>Pseudomonadota</taxon>
        <taxon>Alphaproteobacteria</taxon>
        <taxon>Hyphomicrobiales</taxon>
        <taxon>Nitrobacteraceae</taxon>
        <taxon>Bradyrhizobium</taxon>
    </lineage>
</organism>
<dbReference type="Gene3D" id="1.10.357.10">
    <property type="entry name" value="Tetracycline Repressor, domain 2"/>
    <property type="match status" value="1"/>
</dbReference>
<dbReference type="PROSITE" id="PS50977">
    <property type="entry name" value="HTH_TETR_2"/>
    <property type="match status" value="1"/>
</dbReference>
<evidence type="ECO:0000313" key="6">
    <source>
        <dbReference type="EMBL" id="SED75421.1"/>
    </source>
</evidence>
<dbReference type="RefSeq" id="WP_074824825.1">
    <property type="nucleotide sequence ID" value="NZ_FNTI01000001.1"/>
</dbReference>
<dbReference type="AlphaFoldDB" id="A0A1M7CUU0"/>
<protein>
    <submittedName>
        <fullName evidence="6">Transcriptional regulator, TetR family</fullName>
    </submittedName>
</protein>
<feature type="domain" description="HTH tetR-type" evidence="5">
    <location>
        <begin position="9"/>
        <end position="69"/>
    </location>
</feature>
<keyword evidence="1" id="KW-0805">Transcription regulation</keyword>
<name>A0A1M7CUU0_9BRAD</name>
<dbReference type="EMBL" id="FNTI01000001">
    <property type="protein sequence ID" value="SED75421.1"/>
    <property type="molecule type" value="Genomic_DNA"/>
</dbReference>
<evidence type="ECO:0000313" key="7">
    <source>
        <dbReference type="Proteomes" id="UP000183208"/>
    </source>
</evidence>
<dbReference type="PANTHER" id="PTHR47506:SF7">
    <property type="entry name" value="TRANSCRIPTIONAL REGULATORY PROTEIN"/>
    <property type="match status" value="1"/>
</dbReference>
<dbReference type="Pfam" id="PF00440">
    <property type="entry name" value="TetR_N"/>
    <property type="match status" value="1"/>
</dbReference>
<keyword evidence="3" id="KW-0804">Transcription</keyword>
<dbReference type="InterPro" id="IPR036271">
    <property type="entry name" value="Tet_transcr_reg_TetR-rel_C_sf"/>
</dbReference>
<dbReference type="OrthoDB" id="9798857at2"/>
<dbReference type="PANTHER" id="PTHR47506">
    <property type="entry name" value="TRANSCRIPTIONAL REGULATORY PROTEIN"/>
    <property type="match status" value="1"/>
</dbReference>
<reference evidence="6 7" key="1">
    <citation type="submission" date="2016-10" db="EMBL/GenBank/DDBJ databases">
        <authorList>
            <person name="de Groot N.N."/>
        </authorList>
    </citation>
    <scope>NUCLEOTIDE SEQUENCE [LARGE SCALE GENOMIC DNA]</scope>
    <source>
        <strain evidence="6 7">GAS522</strain>
    </source>
</reference>
<dbReference type="SUPFAM" id="SSF46689">
    <property type="entry name" value="Homeodomain-like"/>
    <property type="match status" value="1"/>
</dbReference>
<dbReference type="SUPFAM" id="SSF48498">
    <property type="entry name" value="Tetracyclin repressor-like, C-terminal domain"/>
    <property type="match status" value="1"/>
</dbReference>
<dbReference type="Gene3D" id="1.10.10.60">
    <property type="entry name" value="Homeodomain-like"/>
    <property type="match status" value="1"/>
</dbReference>
<dbReference type="InterPro" id="IPR009057">
    <property type="entry name" value="Homeodomain-like_sf"/>
</dbReference>
<evidence type="ECO:0000256" key="2">
    <source>
        <dbReference type="ARBA" id="ARBA00023125"/>
    </source>
</evidence>
<evidence type="ECO:0000256" key="4">
    <source>
        <dbReference type="PROSITE-ProRule" id="PRU00335"/>
    </source>
</evidence>
<feature type="DNA-binding region" description="H-T-H motif" evidence="4">
    <location>
        <begin position="32"/>
        <end position="51"/>
    </location>
</feature>
<sequence length="219" mass="24227">MGVSKQQAEENRRSIVDAATKLFRERGVDGVGLAELMKHAGFTQGGFYNHFKSKNALVTKVIETAMAETAAEFREILSRPAPVDTTCFERQVDYYLSEGHRDDIECGCAVAGFVCDVARLGEEAQSRFTIGLNAAFTFLTELVAVGAPPAKLKERRRLREQAISLYCQMMGALLLSRSVRIADGALANEILVVGRKALIGSSKLKPPKDPERKRKHQRR</sequence>
<proteinExistence type="predicted"/>